<keyword evidence="2" id="KW-0732">Signal</keyword>
<dbReference type="Proteomes" id="UP000235584">
    <property type="component" value="Chromosome"/>
</dbReference>
<evidence type="ECO:0000313" key="3">
    <source>
        <dbReference type="EMBL" id="AUN97640.1"/>
    </source>
</evidence>
<keyword evidence="4" id="KW-1185">Reference proteome</keyword>
<evidence type="ECO:0000313" key="4">
    <source>
        <dbReference type="Proteomes" id="UP000235584"/>
    </source>
</evidence>
<organism evidence="3 4">
    <name type="scientific">Bacteriovorax stolpii</name>
    <name type="common">Bdellovibrio stolpii</name>
    <dbReference type="NCBI Taxonomy" id="960"/>
    <lineage>
        <taxon>Bacteria</taxon>
        <taxon>Pseudomonadati</taxon>
        <taxon>Bdellovibrionota</taxon>
        <taxon>Bacteriovoracia</taxon>
        <taxon>Bacteriovoracales</taxon>
        <taxon>Bacteriovoracaceae</taxon>
        <taxon>Bacteriovorax</taxon>
    </lineage>
</organism>
<accession>A0A2K9NQ38</accession>
<reference evidence="3 4" key="1">
    <citation type="submission" date="2018-01" db="EMBL/GenBank/DDBJ databases">
        <title>Complete genome sequence of Bacteriovorax stolpii DSM12778.</title>
        <authorList>
            <person name="Tang B."/>
            <person name="Chang J."/>
        </authorList>
    </citation>
    <scope>NUCLEOTIDE SEQUENCE [LARGE SCALE GENOMIC DNA]</scope>
    <source>
        <strain evidence="3 4">DSM 12778</strain>
    </source>
</reference>
<name>A0A2K9NQ38_BACTC</name>
<evidence type="ECO:0000256" key="2">
    <source>
        <dbReference type="SAM" id="SignalP"/>
    </source>
</evidence>
<dbReference type="AlphaFoldDB" id="A0A2K9NQ38"/>
<dbReference type="EMBL" id="CP025704">
    <property type="protein sequence ID" value="AUN97640.1"/>
    <property type="molecule type" value="Genomic_DNA"/>
</dbReference>
<proteinExistence type="predicted"/>
<dbReference type="KEGG" id="bsto:C0V70_05825"/>
<dbReference type="PROSITE" id="PS51257">
    <property type="entry name" value="PROKAR_LIPOPROTEIN"/>
    <property type="match status" value="1"/>
</dbReference>
<sequence>MKLKLLLAWAPLFLFGACSFKSDENKGPPTQETSVTELKVDPNGDSDGDSVKDGEEITRGSNPFVADLPELKIKFLQNYKVEVFYHPKNGDSVKDQKSIVIDTNVKDTNPDFKFRVGNVFARENALKKAASFARFPNHTKGVIEDRDFSWVSYPDIDPRFFHDNSLKYQDIFSESNVIDNIKITLSNQVKLNESPFFKEIKDLKLNFYFLNHETENYELLKTTSVDRHFQSGIFETFESVIENAPINLIKDSFFKRGEFIISEVDDYSIPAMDSTYKIVLKSVKAKSIPVLLETPLEEKFYYVASGASGIRFQDALKVAFDRNYEVREDSLIKIKEFQNNLPEFTYLSDVADKDKLGRWFVMTNEFKEHYLDHLYTPTDRIVLSYNVGSELAYQQNEQFYAYEPTITSNRDEIVMPLGNANQRSIVNIQLKPINRFGTAIENEKIRWETPSSCGKNCIPKHMVCHWDINKYTNYDDALTLTTDLTGEAEKLYLVLDGEEFKMTDLLKEKKIQLYKVGNSTHLEIKNLSKIKEIKPFDEVNLSLKLRALKATTFFGVKLVGVEGDWRGLGGCPFNTPQVAETRGTQVSRDTLEVGEINWLINDLANRGYPYRFKLMDSGDYFQEIKLGVSSTVINYYN</sequence>
<evidence type="ECO:0000256" key="1">
    <source>
        <dbReference type="SAM" id="MobiDB-lite"/>
    </source>
</evidence>
<dbReference type="RefSeq" id="WP_102242935.1">
    <property type="nucleotide sequence ID" value="NZ_CP025704.1"/>
</dbReference>
<feature type="signal peptide" evidence="2">
    <location>
        <begin position="1"/>
        <end position="21"/>
    </location>
</feature>
<feature type="region of interest" description="Disordered" evidence="1">
    <location>
        <begin position="24"/>
        <end position="56"/>
    </location>
</feature>
<gene>
    <name evidence="3" type="ORF">C0V70_05825</name>
</gene>
<protein>
    <submittedName>
        <fullName evidence="3">Uncharacterized protein</fullName>
    </submittedName>
</protein>
<feature type="chain" id="PRO_5043814494" evidence="2">
    <location>
        <begin position="22"/>
        <end position="637"/>
    </location>
</feature>